<evidence type="ECO:0000313" key="4">
    <source>
        <dbReference type="Proteomes" id="UP001152797"/>
    </source>
</evidence>
<feature type="signal peptide" evidence="1">
    <location>
        <begin position="1"/>
        <end position="18"/>
    </location>
</feature>
<organism evidence="2">
    <name type="scientific">Cladocopium goreaui</name>
    <dbReference type="NCBI Taxonomy" id="2562237"/>
    <lineage>
        <taxon>Eukaryota</taxon>
        <taxon>Sar</taxon>
        <taxon>Alveolata</taxon>
        <taxon>Dinophyceae</taxon>
        <taxon>Suessiales</taxon>
        <taxon>Symbiodiniaceae</taxon>
        <taxon>Cladocopium</taxon>
    </lineage>
</organism>
<dbReference type="InterPro" id="IPR004963">
    <property type="entry name" value="PAE/NOTUM"/>
</dbReference>
<keyword evidence="1" id="KW-0732">Signal</keyword>
<reference evidence="3 4" key="2">
    <citation type="submission" date="2024-05" db="EMBL/GenBank/DDBJ databases">
        <authorList>
            <person name="Chen Y."/>
            <person name="Shah S."/>
            <person name="Dougan E. K."/>
            <person name="Thang M."/>
            <person name="Chan C."/>
        </authorList>
    </citation>
    <scope>NUCLEOTIDE SEQUENCE [LARGE SCALE GENOMIC DNA]</scope>
</reference>
<name>A0A9P1DGQ2_9DINO</name>
<sequence length="365" mass="40232">MPWSQLWLLGMLPTAAFAAAAQRLGPDTGYAKAQCLDGSPGLYYFSHGSGDGIKKFFIFHQGGGWCGSDTSCLERSKGALGSTKSDAEQMDFEALGNLKFSRDPTTNPLMYNWNHAYLRYCDGGYYSGQRDEPKMIQQSSIFYRGRYITEALFSDLTKKFGFANTTDVVISGCSAGAMRVFAHLDALRSFIPGSAKVVGLADSGYYMDVNMFTPLKRYVVTEQNATGLLNQECLKTFEGQEEKCLVGSVIAGYLKTPIFAFQSRFDSDQRSCEMGPLCRLSTSCVKAYAGNLSQSLEKTLQHPHGYFLDSCVRHCSFDNLAPKDAKGIYPLQAFATWYGGGQANYSQEFMYPCPDCCNAGLELTI</sequence>
<proteinExistence type="predicted"/>
<reference evidence="2" key="1">
    <citation type="submission" date="2022-10" db="EMBL/GenBank/DDBJ databases">
        <authorList>
            <person name="Chen Y."/>
            <person name="Dougan E. K."/>
            <person name="Chan C."/>
            <person name="Rhodes N."/>
            <person name="Thang M."/>
        </authorList>
    </citation>
    <scope>NUCLEOTIDE SEQUENCE</scope>
</reference>
<dbReference type="Pfam" id="PF03283">
    <property type="entry name" value="PAE"/>
    <property type="match status" value="1"/>
</dbReference>
<dbReference type="EMBL" id="CAMXCT020004346">
    <property type="protein sequence ID" value="CAL1162034.1"/>
    <property type="molecule type" value="Genomic_DNA"/>
</dbReference>
<dbReference type="GO" id="GO:0016787">
    <property type="term" value="F:hydrolase activity"/>
    <property type="evidence" value="ECO:0007669"/>
    <property type="project" value="InterPro"/>
</dbReference>
<gene>
    <name evidence="2" type="ORF">C1SCF055_LOCUS34080</name>
</gene>
<protein>
    <submittedName>
        <fullName evidence="3">Pectin acetylesterase</fullName>
    </submittedName>
</protein>
<evidence type="ECO:0000313" key="2">
    <source>
        <dbReference type="EMBL" id="CAI4008659.1"/>
    </source>
</evidence>
<evidence type="ECO:0000256" key="1">
    <source>
        <dbReference type="SAM" id="SignalP"/>
    </source>
</evidence>
<dbReference type="EMBL" id="CAMXCT010004346">
    <property type="protein sequence ID" value="CAI4008659.1"/>
    <property type="molecule type" value="Genomic_DNA"/>
</dbReference>
<dbReference type="AlphaFoldDB" id="A0A9P1DGQ2"/>
<dbReference type="OrthoDB" id="2015280at2759"/>
<feature type="chain" id="PRO_5043271546" evidence="1">
    <location>
        <begin position="19"/>
        <end position="365"/>
    </location>
</feature>
<dbReference type="PANTHER" id="PTHR21562">
    <property type="entry name" value="NOTUM-RELATED"/>
    <property type="match status" value="1"/>
</dbReference>
<dbReference type="EMBL" id="CAMXCT030004346">
    <property type="protein sequence ID" value="CAL4795971.1"/>
    <property type="molecule type" value="Genomic_DNA"/>
</dbReference>
<evidence type="ECO:0000313" key="3">
    <source>
        <dbReference type="EMBL" id="CAL4795971.1"/>
    </source>
</evidence>
<keyword evidence="4" id="KW-1185">Reference proteome</keyword>
<comment type="caution">
    <text evidence="2">The sequence shown here is derived from an EMBL/GenBank/DDBJ whole genome shotgun (WGS) entry which is preliminary data.</text>
</comment>
<dbReference type="Proteomes" id="UP001152797">
    <property type="component" value="Unassembled WGS sequence"/>
</dbReference>
<accession>A0A9P1DGQ2</accession>